<dbReference type="GeneID" id="54555818"/>
<organism evidence="2 3">
    <name type="scientific">Westerdykella ornata</name>
    <dbReference type="NCBI Taxonomy" id="318751"/>
    <lineage>
        <taxon>Eukaryota</taxon>
        <taxon>Fungi</taxon>
        <taxon>Dikarya</taxon>
        <taxon>Ascomycota</taxon>
        <taxon>Pezizomycotina</taxon>
        <taxon>Dothideomycetes</taxon>
        <taxon>Pleosporomycetidae</taxon>
        <taxon>Pleosporales</taxon>
        <taxon>Sporormiaceae</taxon>
        <taxon>Westerdykella</taxon>
    </lineage>
</organism>
<feature type="compositionally biased region" description="Pro residues" evidence="1">
    <location>
        <begin position="96"/>
        <end position="108"/>
    </location>
</feature>
<keyword evidence="3" id="KW-1185">Reference proteome</keyword>
<evidence type="ECO:0000256" key="1">
    <source>
        <dbReference type="SAM" id="MobiDB-lite"/>
    </source>
</evidence>
<feature type="region of interest" description="Disordered" evidence="1">
    <location>
        <begin position="76"/>
        <end position="117"/>
    </location>
</feature>
<proteinExistence type="predicted"/>
<evidence type="ECO:0000313" key="2">
    <source>
        <dbReference type="EMBL" id="KAF2277882.1"/>
    </source>
</evidence>
<accession>A0A6A6JN03</accession>
<dbReference type="Proteomes" id="UP000800097">
    <property type="component" value="Unassembled WGS sequence"/>
</dbReference>
<evidence type="ECO:0000313" key="3">
    <source>
        <dbReference type="Proteomes" id="UP000800097"/>
    </source>
</evidence>
<dbReference type="EMBL" id="ML986489">
    <property type="protein sequence ID" value="KAF2277882.1"/>
    <property type="molecule type" value="Genomic_DNA"/>
</dbReference>
<dbReference type="AlphaFoldDB" id="A0A6A6JN03"/>
<dbReference type="RefSeq" id="XP_033655421.1">
    <property type="nucleotide sequence ID" value="XM_033802643.1"/>
</dbReference>
<protein>
    <submittedName>
        <fullName evidence="2">Uncharacterized protein</fullName>
    </submittedName>
</protein>
<sequence>MSPRHRLRIRTVAISAWELLNALPLINKCPTTNLLPSRRRNALAARYFEAALSNVVKILRGYFLNFRARRVKSYRREGHLTSPSQLSSPKREPLPASAPPPPPPPPPHCFGGLLCATGASTRGDGQVIG</sequence>
<name>A0A6A6JN03_WESOR</name>
<gene>
    <name evidence="2" type="ORF">EI97DRAFT_500116</name>
</gene>
<reference evidence="2" key="1">
    <citation type="journal article" date="2020" name="Stud. Mycol.">
        <title>101 Dothideomycetes genomes: a test case for predicting lifestyles and emergence of pathogens.</title>
        <authorList>
            <person name="Haridas S."/>
            <person name="Albert R."/>
            <person name="Binder M."/>
            <person name="Bloem J."/>
            <person name="Labutti K."/>
            <person name="Salamov A."/>
            <person name="Andreopoulos B."/>
            <person name="Baker S."/>
            <person name="Barry K."/>
            <person name="Bills G."/>
            <person name="Bluhm B."/>
            <person name="Cannon C."/>
            <person name="Castanera R."/>
            <person name="Culley D."/>
            <person name="Daum C."/>
            <person name="Ezra D."/>
            <person name="Gonzalez J."/>
            <person name="Henrissat B."/>
            <person name="Kuo A."/>
            <person name="Liang C."/>
            <person name="Lipzen A."/>
            <person name="Lutzoni F."/>
            <person name="Magnuson J."/>
            <person name="Mondo S."/>
            <person name="Nolan M."/>
            <person name="Ohm R."/>
            <person name="Pangilinan J."/>
            <person name="Park H.-J."/>
            <person name="Ramirez L."/>
            <person name="Alfaro M."/>
            <person name="Sun H."/>
            <person name="Tritt A."/>
            <person name="Yoshinaga Y."/>
            <person name="Zwiers L.-H."/>
            <person name="Turgeon B."/>
            <person name="Goodwin S."/>
            <person name="Spatafora J."/>
            <person name="Crous P."/>
            <person name="Grigoriev I."/>
        </authorList>
    </citation>
    <scope>NUCLEOTIDE SEQUENCE</scope>
    <source>
        <strain evidence="2">CBS 379.55</strain>
    </source>
</reference>